<organism evidence="2 3">
    <name type="scientific">Volvox africanus</name>
    <dbReference type="NCBI Taxonomy" id="51714"/>
    <lineage>
        <taxon>Eukaryota</taxon>
        <taxon>Viridiplantae</taxon>
        <taxon>Chlorophyta</taxon>
        <taxon>core chlorophytes</taxon>
        <taxon>Chlorophyceae</taxon>
        <taxon>CS clade</taxon>
        <taxon>Chlamydomonadales</taxon>
        <taxon>Volvocaceae</taxon>
        <taxon>Volvox</taxon>
    </lineage>
</organism>
<evidence type="ECO:0000313" key="2">
    <source>
        <dbReference type="EMBL" id="GLI71127.1"/>
    </source>
</evidence>
<sequence>MDGAVDQRGLLSPQIQDHASIPEVMKLTIPVPKLHIAYDEKPRTPGRSVADATRAYVRNTNKYLQAVHVGGNDGIKCLFVGNTLSGAAKDWYDEWTTARSDFTFDELITALLARFATEVHARNVEARKALAQGTYYMHAHENVPAYQSRFEALVTPIANFSEDDHIFWFQRGLTKTLSKWCAADLSGEPFRTYDALVKFARGTEVRFLTGQDDPKPAPRANAVQAQDPTDEAVTNDHDLGAARPTSAATVMRTERRRGARGGSGTGARGSAGAGPSSGPDKSKKRGGAPSAAAVQNSHPRAKRMRTEDPFLPKWDCKCSELERQKTANVCWRCTADHLTKDCPLLPPLAM</sequence>
<feature type="compositionally biased region" description="Gly residues" evidence="1">
    <location>
        <begin position="260"/>
        <end position="272"/>
    </location>
</feature>
<evidence type="ECO:0000256" key="1">
    <source>
        <dbReference type="SAM" id="MobiDB-lite"/>
    </source>
</evidence>
<feature type="region of interest" description="Disordered" evidence="1">
    <location>
        <begin position="208"/>
        <end position="306"/>
    </location>
</feature>
<keyword evidence="3" id="KW-1185">Reference proteome</keyword>
<evidence type="ECO:0008006" key="4">
    <source>
        <dbReference type="Google" id="ProtNLM"/>
    </source>
</evidence>
<proteinExistence type="predicted"/>
<dbReference type="Proteomes" id="UP001165090">
    <property type="component" value="Unassembled WGS sequence"/>
</dbReference>
<reference evidence="2 3" key="1">
    <citation type="journal article" date="2023" name="IScience">
        <title>Expanded male sex-determining region conserved during the evolution of homothallism in the green alga Volvox.</title>
        <authorList>
            <person name="Yamamoto K."/>
            <person name="Matsuzaki R."/>
            <person name="Mahakham W."/>
            <person name="Heman W."/>
            <person name="Sekimoto H."/>
            <person name="Kawachi M."/>
            <person name="Minakuchi Y."/>
            <person name="Toyoda A."/>
            <person name="Nozaki H."/>
        </authorList>
    </citation>
    <scope>NUCLEOTIDE SEQUENCE [LARGE SCALE GENOMIC DNA]</scope>
    <source>
        <strain evidence="2 3">NIES-4468</strain>
    </source>
</reference>
<evidence type="ECO:0000313" key="3">
    <source>
        <dbReference type="Proteomes" id="UP001165090"/>
    </source>
</evidence>
<dbReference type="EMBL" id="BSDZ01000102">
    <property type="protein sequence ID" value="GLI71127.1"/>
    <property type="molecule type" value="Genomic_DNA"/>
</dbReference>
<gene>
    <name evidence="2" type="ORF">VaNZ11_016198</name>
</gene>
<protein>
    <recommendedName>
        <fullName evidence="4">Retrotransposon gag domain-containing protein</fullName>
    </recommendedName>
</protein>
<accession>A0ABQ5SMB2</accession>
<comment type="caution">
    <text evidence="2">The sequence shown here is derived from an EMBL/GenBank/DDBJ whole genome shotgun (WGS) entry which is preliminary data.</text>
</comment>
<name>A0ABQ5SMB2_9CHLO</name>